<keyword evidence="4 6" id="KW-0539">Nucleus</keyword>
<name>A0A2N1JAT0_9BASI</name>
<proteinExistence type="inferred from homology"/>
<comment type="subunit">
    <text evidence="6">The 26S proteasome consists of a 20S proteasome core and two 19S regulatory subunits.</text>
</comment>
<dbReference type="InterPro" id="IPR023332">
    <property type="entry name" value="Proteasome_alpha-type"/>
</dbReference>
<dbReference type="PROSITE" id="PS00388">
    <property type="entry name" value="PROTEASOME_ALPHA_1"/>
    <property type="match status" value="1"/>
</dbReference>
<dbReference type="EMBL" id="KZ454991">
    <property type="protein sequence ID" value="PKI83656.1"/>
    <property type="molecule type" value="Genomic_DNA"/>
</dbReference>
<dbReference type="SUPFAM" id="SSF56235">
    <property type="entry name" value="N-terminal nucleophile aminohydrolases (Ntn hydrolases)"/>
    <property type="match status" value="1"/>
</dbReference>
<dbReference type="InterPro" id="IPR029055">
    <property type="entry name" value="Ntn_hydrolases_N"/>
</dbReference>
<evidence type="ECO:0000256" key="3">
    <source>
        <dbReference type="ARBA" id="ARBA00022942"/>
    </source>
</evidence>
<dbReference type="InterPro" id="IPR000426">
    <property type="entry name" value="Proteasome_asu_N"/>
</dbReference>
<evidence type="ECO:0000313" key="8">
    <source>
        <dbReference type="EMBL" id="PKI83656.1"/>
    </source>
</evidence>
<reference evidence="8 9" key="1">
    <citation type="submission" date="2017-10" db="EMBL/GenBank/DDBJ databases">
        <title>A novel species of cold-tolerant Malassezia isolated from bats.</title>
        <authorList>
            <person name="Lorch J.M."/>
            <person name="Palmer J.M."/>
            <person name="Vanderwolf K.J."/>
            <person name="Schmidt K.Z."/>
            <person name="Verant M.L."/>
            <person name="Weller T.J."/>
            <person name="Blehert D.S."/>
        </authorList>
    </citation>
    <scope>NUCLEOTIDE SEQUENCE [LARGE SCALE GENOMIC DNA]</scope>
    <source>
        <strain evidence="8 9">NWHC:44797-103</strain>
    </source>
</reference>
<dbReference type="FunFam" id="3.60.20.10:FF:000028">
    <property type="entry name" value="Proteasome subunit alpha type"/>
    <property type="match status" value="1"/>
</dbReference>
<keyword evidence="2 6" id="KW-0963">Cytoplasm</keyword>
<dbReference type="Proteomes" id="UP000232875">
    <property type="component" value="Unassembled WGS sequence"/>
</dbReference>
<dbReference type="AlphaFoldDB" id="A0A2N1JAT0"/>
<dbReference type="NCBIfam" id="NF003075">
    <property type="entry name" value="PRK03996.1"/>
    <property type="match status" value="1"/>
</dbReference>
<evidence type="ECO:0000256" key="6">
    <source>
        <dbReference type="RuleBase" id="RU000551"/>
    </source>
</evidence>
<dbReference type="GeneID" id="80902271"/>
<dbReference type="Pfam" id="PF10584">
    <property type="entry name" value="Proteasome_A_N"/>
    <property type="match status" value="1"/>
</dbReference>
<comment type="subcellular location">
    <subcellularLocation>
        <location evidence="6">Cytoplasm</location>
    </subcellularLocation>
    <subcellularLocation>
        <location evidence="6">Nucleus</location>
    </subcellularLocation>
</comment>
<dbReference type="Gene3D" id="3.60.20.10">
    <property type="entry name" value="Glutamine Phosphoribosylpyrophosphate, subunit 1, domain 1"/>
    <property type="match status" value="1"/>
</dbReference>
<protein>
    <recommendedName>
        <fullName evidence="6">Proteasome subunit alpha type</fullName>
    </recommendedName>
</protein>
<keyword evidence="3 5" id="KW-0647">Proteasome</keyword>
<evidence type="ECO:0000259" key="7">
    <source>
        <dbReference type="PROSITE" id="PS00388"/>
    </source>
</evidence>
<dbReference type="GO" id="GO:0005634">
    <property type="term" value="C:nucleus"/>
    <property type="evidence" value="ECO:0007669"/>
    <property type="project" value="UniProtKB-SubCell"/>
</dbReference>
<comment type="function">
    <text evidence="1">The proteasome is a multicatalytic proteinase complex which is characterized by its ability to cleave peptides with Arg, Phe, Tyr, Leu, and Glu adjacent to the leaving group at neutral or slightly basic pH. The proteasome has an ATP-dependent proteolytic activity.</text>
</comment>
<evidence type="ECO:0000256" key="2">
    <source>
        <dbReference type="ARBA" id="ARBA00022490"/>
    </source>
</evidence>
<comment type="similarity">
    <text evidence="5 6">Belongs to the peptidase T1A family.</text>
</comment>
<dbReference type="GO" id="GO:0006511">
    <property type="term" value="P:ubiquitin-dependent protein catabolic process"/>
    <property type="evidence" value="ECO:0007669"/>
    <property type="project" value="InterPro"/>
</dbReference>
<dbReference type="OrthoDB" id="431557at2759"/>
<organism evidence="8 9">
    <name type="scientific">Malassezia vespertilionis</name>
    <dbReference type="NCBI Taxonomy" id="2020962"/>
    <lineage>
        <taxon>Eukaryota</taxon>
        <taxon>Fungi</taxon>
        <taxon>Dikarya</taxon>
        <taxon>Basidiomycota</taxon>
        <taxon>Ustilaginomycotina</taxon>
        <taxon>Malasseziomycetes</taxon>
        <taxon>Malasseziales</taxon>
        <taxon>Malasseziaceae</taxon>
        <taxon>Malassezia</taxon>
    </lineage>
</organism>
<evidence type="ECO:0000256" key="5">
    <source>
        <dbReference type="PROSITE-ProRule" id="PRU00808"/>
    </source>
</evidence>
<dbReference type="Pfam" id="PF00227">
    <property type="entry name" value="Proteasome"/>
    <property type="match status" value="1"/>
</dbReference>
<accession>A0A2N1JAT0</accession>
<dbReference type="SMART" id="SM00948">
    <property type="entry name" value="Proteasome_A_N"/>
    <property type="match status" value="1"/>
</dbReference>
<dbReference type="GO" id="GO:0019773">
    <property type="term" value="C:proteasome core complex, alpha-subunit complex"/>
    <property type="evidence" value="ECO:0007669"/>
    <property type="project" value="UniProtKB-UniRule"/>
</dbReference>
<dbReference type="STRING" id="2020962.A0A2N1JAT0"/>
<dbReference type="RefSeq" id="XP_056063561.1">
    <property type="nucleotide sequence ID" value="XM_056207586.1"/>
</dbReference>
<evidence type="ECO:0000256" key="4">
    <source>
        <dbReference type="ARBA" id="ARBA00023242"/>
    </source>
</evidence>
<gene>
    <name evidence="8" type="primary">PRE8</name>
    <name evidence="8" type="ORF">MVES_002613</name>
</gene>
<keyword evidence="9" id="KW-1185">Reference proteome</keyword>
<evidence type="ECO:0000256" key="1">
    <source>
        <dbReference type="ARBA" id="ARBA00002000"/>
    </source>
</evidence>
<dbReference type="GO" id="GO:0005737">
    <property type="term" value="C:cytoplasm"/>
    <property type="evidence" value="ECO:0007669"/>
    <property type="project" value="UniProtKB-SubCell"/>
</dbReference>
<dbReference type="InterPro" id="IPR001353">
    <property type="entry name" value="Proteasome_sua/b"/>
</dbReference>
<dbReference type="CDD" id="cd03750">
    <property type="entry name" value="proteasome_alpha_type_2"/>
    <property type="match status" value="1"/>
</dbReference>
<dbReference type="InterPro" id="IPR050115">
    <property type="entry name" value="Proteasome_alpha"/>
</dbReference>
<evidence type="ECO:0000313" key="9">
    <source>
        <dbReference type="Proteomes" id="UP000232875"/>
    </source>
</evidence>
<sequence length="249" mass="26636">MSAGAGEGAYSFSLTTFSPSGKLVQIEHALAAVNQGTTSLGIKASNAVVIATEKRVPSPLVDDAAAEKVAVVCPNIGIVYSGMGPDFRILLARARKIAQSYWKVYGEYPPTKILAMEIATIMQDATQSGGVRPFGVSLLIAGHDACGPALYQVDPSGSYFMWKASAIGKNMTNAKTFLEKRYSDDISLEDAIHTAILTLKEGFEGQMTEKTIEIGIVGQATKALVNTGLTPEPVFRRLTEQEVRDYLAL</sequence>
<dbReference type="PROSITE" id="PS51475">
    <property type="entry name" value="PROTEASOME_ALPHA_2"/>
    <property type="match status" value="1"/>
</dbReference>
<feature type="domain" description="Proteasome alpha-type subunits" evidence="7">
    <location>
        <begin position="10"/>
        <end position="32"/>
    </location>
</feature>
<dbReference type="PANTHER" id="PTHR11599">
    <property type="entry name" value="PROTEASOME SUBUNIT ALPHA/BETA"/>
    <property type="match status" value="1"/>
</dbReference>